<comment type="caution">
    <text evidence="1">The sequence shown here is derived from an EMBL/GenBank/DDBJ whole genome shotgun (WGS) entry which is preliminary data.</text>
</comment>
<dbReference type="EMBL" id="NQIK02000001">
    <property type="protein sequence ID" value="KAF7576535.1"/>
    <property type="molecule type" value="Genomic_DNA"/>
</dbReference>
<dbReference type="AlphaFoldDB" id="A0A834VUH6"/>
<name>A0A834VUH6_9PLEO</name>
<gene>
    <name evidence="1" type="ORF">PtrM4_007750</name>
</gene>
<sequence>MSALSQLPFIHICFFEKRIHAPQHPRNPMYLQAVHIELHMPHQVEPPQIFQPREIRHGFPIDEKGICGVEDVEGFGTQFLTGACDAEEGADRAMISGQRVVMVKLYMIAVGGMAEEWRDWSIGAEGKAVDELADFEREGEEFREVVGGGVAIHGLVRGEYCVLWGLG</sequence>
<protein>
    <submittedName>
        <fullName evidence="1">Uncharacterized protein</fullName>
    </submittedName>
</protein>
<accession>A0A834VUH6</accession>
<evidence type="ECO:0000313" key="1">
    <source>
        <dbReference type="EMBL" id="KAF7576535.1"/>
    </source>
</evidence>
<dbReference type="Proteomes" id="UP000245464">
    <property type="component" value="Chromosome 1"/>
</dbReference>
<reference evidence="1" key="1">
    <citation type="journal article" date="2018" name="BMC Genomics">
        <title>Comparative genomics of the wheat fungal pathogen Pyrenophora tritici-repentis reveals chromosomal variations and genome plasticity.</title>
        <authorList>
            <person name="Moolhuijzen P."/>
            <person name="See P.T."/>
            <person name="Hane J.K."/>
            <person name="Shi G."/>
            <person name="Liu Z."/>
            <person name="Oliver R.P."/>
            <person name="Moffat C.S."/>
        </authorList>
    </citation>
    <scope>NUCLEOTIDE SEQUENCE [LARGE SCALE GENOMIC DNA]</scope>
    <source>
        <strain evidence="1">M4</strain>
    </source>
</reference>
<proteinExistence type="predicted"/>
<organism evidence="1 2">
    <name type="scientific">Pyrenophora tritici-repentis</name>
    <dbReference type="NCBI Taxonomy" id="45151"/>
    <lineage>
        <taxon>Eukaryota</taxon>
        <taxon>Fungi</taxon>
        <taxon>Dikarya</taxon>
        <taxon>Ascomycota</taxon>
        <taxon>Pezizomycotina</taxon>
        <taxon>Dothideomycetes</taxon>
        <taxon>Pleosporomycetidae</taxon>
        <taxon>Pleosporales</taxon>
        <taxon>Pleosporineae</taxon>
        <taxon>Pleosporaceae</taxon>
        <taxon>Pyrenophora</taxon>
    </lineage>
</organism>
<dbReference type="KEGG" id="ptrr:90953933"/>
<evidence type="ECO:0000313" key="2">
    <source>
        <dbReference type="Proteomes" id="UP000245464"/>
    </source>
</evidence>
<dbReference type="RefSeq" id="XP_065965056.1">
    <property type="nucleotide sequence ID" value="XM_066102854.1"/>
</dbReference>
<dbReference type="GeneID" id="90953933"/>